<feature type="compositionally biased region" description="Low complexity" evidence="1">
    <location>
        <begin position="135"/>
        <end position="152"/>
    </location>
</feature>
<gene>
    <name evidence="2" type="ORF">NDU88_008335</name>
</gene>
<evidence type="ECO:0000313" key="3">
    <source>
        <dbReference type="Proteomes" id="UP001066276"/>
    </source>
</evidence>
<dbReference type="Proteomes" id="UP001066276">
    <property type="component" value="Chromosome 7"/>
</dbReference>
<keyword evidence="3" id="KW-1185">Reference proteome</keyword>
<feature type="compositionally biased region" description="Basic residues" evidence="1">
    <location>
        <begin position="194"/>
        <end position="205"/>
    </location>
</feature>
<feature type="compositionally biased region" description="Polar residues" evidence="1">
    <location>
        <begin position="165"/>
        <end position="184"/>
    </location>
</feature>
<sequence>MPLSSARQLSAPAGPDLLQLGAGSPAQTRLNSSQDLLPGGLRSLLRGAREIFLQTRSCILRCVLIHRCLLRSLVRYVLAHGAHLMRRLLQANTPSAVHHTTRCSASGRTSCPGHAPPPGPQLPHSHRTTTGRTLAQAVAAQASSSAQCSQPARPSLQEPADTGPPNRNTTAEGVPSQNKLSDSPQLPLHVQRSSVRHQQPKRPPHLFKDRHPAGSKSL</sequence>
<feature type="region of interest" description="Disordered" evidence="1">
    <location>
        <begin position="102"/>
        <end position="218"/>
    </location>
</feature>
<reference evidence="2" key="1">
    <citation type="journal article" date="2022" name="bioRxiv">
        <title>Sequencing and chromosome-scale assembly of the giantPleurodeles waltlgenome.</title>
        <authorList>
            <person name="Brown T."/>
            <person name="Elewa A."/>
            <person name="Iarovenko S."/>
            <person name="Subramanian E."/>
            <person name="Araus A.J."/>
            <person name="Petzold A."/>
            <person name="Susuki M."/>
            <person name="Suzuki K.-i.T."/>
            <person name="Hayashi T."/>
            <person name="Toyoda A."/>
            <person name="Oliveira C."/>
            <person name="Osipova E."/>
            <person name="Leigh N.D."/>
            <person name="Simon A."/>
            <person name="Yun M.H."/>
        </authorList>
    </citation>
    <scope>NUCLEOTIDE SEQUENCE</scope>
    <source>
        <strain evidence="2">20211129_DDA</strain>
        <tissue evidence="2">Liver</tissue>
    </source>
</reference>
<dbReference type="EMBL" id="JANPWB010000011">
    <property type="protein sequence ID" value="KAJ1129976.1"/>
    <property type="molecule type" value="Genomic_DNA"/>
</dbReference>
<evidence type="ECO:0000256" key="1">
    <source>
        <dbReference type="SAM" id="MobiDB-lite"/>
    </source>
</evidence>
<evidence type="ECO:0000313" key="2">
    <source>
        <dbReference type="EMBL" id="KAJ1129976.1"/>
    </source>
</evidence>
<proteinExistence type="predicted"/>
<organism evidence="2 3">
    <name type="scientific">Pleurodeles waltl</name>
    <name type="common">Iberian ribbed newt</name>
    <dbReference type="NCBI Taxonomy" id="8319"/>
    <lineage>
        <taxon>Eukaryota</taxon>
        <taxon>Metazoa</taxon>
        <taxon>Chordata</taxon>
        <taxon>Craniata</taxon>
        <taxon>Vertebrata</taxon>
        <taxon>Euteleostomi</taxon>
        <taxon>Amphibia</taxon>
        <taxon>Batrachia</taxon>
        <taxon>Caudata</taxon>
        <taxon>Salamandroidea</taxon>
        <taxon>Salamandridae</taxon>
        <taxon>Pleurodelinae</taxon>
        <taxon>Pleurodeles</taxon>
    </lineage>
</organism>
<name>A0AAV7PP81_PLEWA</name>
<comment type="caution">
    <text evidence="2">The sequence shown here is derived from an EMBL/GenBank/DDBJ whole genome shotgun (WGS) entry which is preliminary data.</text>
</comment>
<accession>A0AAV7PP81</accession>
<protein>
    <submittedName>
        <fullName evidence="2">Uncharacterized protein</fullName>
    </submittedName>
</protein>
<dbReference type="AlphaFoldDB" id="A0AAV7PP81"/>